<dbReference type="PANTHER" id="PTHR13233">
    <property type="entry name" value="MICROSPHERULE PROTEIN 1"/>
    <property type="match status" value="1"/>
</dbReference>
<dbReference type="InterPro" id="IPR000253">
    <property type="entry name" value="FHA_dom"/>
</dbReference>
<dbReference type="SUPFAM" id="SSF49879">
    <property type="entry name" value="SMAD/FHA domain"/>
    <property type="match status" value="1"/>
</dbReference>
<feature type="domain" description="FHA" evidence="1">
    <location>
        <begin position="234"/>
        <end position="289"/>
    </location>
</feature>
<name>A0ABY6LLC8_9ARAC</name>
<reference evidence="2 3" key="1">
    <citation type="submission" date="2022-01" db="EMBL/GenBank/DDBJ databases">
        <title>A chromosomal length assembly of Cordylochernes scorpioides.</title>
        <authorList>
            <person name="Zeh D."/>
            <person name="Zeh J."/>
        </authorList>
    </citation>
    <scope>NUCLEOTIDE SEQUENCE [LARGE SCALE GENOMIC DNA]</scope>
    <source>
        <strain evidence="2">IN4F17</strain>
        <tissue evidence="2">Whole Body</tissue>
    </source>
</reference>
<dbReference type="Gene3D" id="2.60.200.20">
    <property type="match status" value="1"/>
</dbReference>
<gene>
    <name evidence="2" type="ORF">LAZ67_21000369</name>
</gene>
<dbReference type="Pfam" id="PF13325">
    <property type="entry name" value="MCRS_N"/>
    <property type="match status" value="1"/>
</dbReference>
<dbReference type="CDD" id="cd22687">
    <property type="entry name" value="FHA_MCRS1"/>
    <property type="match status" value="1"/>
</dbReference>
<proteinExistence type="predicted"/>
<protein>
    <submittedName>
        <fullName evidence="2">MCRS1</fullName>
    </submittedName>
</protein>
<accession>A0ABY6LLC8</accession>
<dbReference type="Proteomes" id="UP001235939">
    <property type="component" value="Chromosome 21"/>
</dbReference>
<dbReference type="PROSITE" id="PS50006">
    <property type="entry name" value="FHA_DOMAIN"/>
    <property type="match status" value="1"/>
</dbReference>
<evidence type="ECO:0000313" key="2">
    <source>
        <dbReference type="EMBL" id="UYV82004.1"/>
    </source>
</evidence>
<sequence>MELKLLCREVSSSKSILSWRPAVAAMKQLHPDLAFQIHANALYSEKEEKLLASLPSAMLIMGSPPTLDQLQDLIKAHPEVFLPQRTPKALLHHWTLMKQYSLLPDQAVVPWPASFDQATNISDAEDFLDELDLQDSPDEVVNQEVAQFERKGRREIKQLENELPKWQVIVGSITGVSVPNFDNQTLAVLRGRLVRYLMRSREVPLEPGSELGPLHSCGGILHGFHTPTNMLSQITLGRSTRDNTVDVDLSLEGPSWKVSRRQGVIKLHQGEFYIYNEGKRPIYVDSRPVLTGTKAKMTNNAVIEVGTTLFPLRAP</sequence>
<dbReference type="SMART" id="SM00240">
    <property type="entry name" value="FHA"/>
    <property type="match status" value="1"/>
</dbReference>
<evidence type="ECO:0000313" key="3">
    <source>
        <dbReference type="Proteomes" id="UP001235939"/>
    </source>
</evidence>
<keyword evidence="3" id="KW-1185">Reference proteome</keyword>
<dbReference type="InterPro" id="IPR025999">
    <property type="entry name" value="MCRS_N"/>
</dbReference>
<organism evidence="2 3">
    <name type="scientific">Cordylochernes scorpioides</name>
    <dbReference type="NCBI Taxonomy" id="51811"/>
    <lineage>
        <taxon>Eukaryota</taxon>
        <taxon>Metazoa</taxon>
        <taxon>Ecdysozoa</taxon>
        <taxon>Arthropoda</taxon>
        <taxon>Chelicerata</taxon>
        <taxon>Arachnida</taxon>
        <taxon>Pseudoscorpiones</taxon>
        <taxon>Cheliferoidea</taxon>
        <taxon>Chernetidae</taxon>
        <taxon>Cordylochernes</taxon>
    </lineage>
</organism>
<dbReference type="InterPro" id="IPR037912">
    <property type="entry name" value="MCRS1"/>
</dbReference>
<dbReference type="InterPro" id="IPR008984">
    <property type="entry name" value="SMAD_FHA_dom_sf"/>
</dbReference>
<dbReference type="EMBL" id="CP092883">
    <property type="protein sequence ID" value="UYV82004.1"/>
    <property type="molecule type" value="Genomic_DNA"/>
</dbReference>
<dbReference type="PANTHER" id="PTHR13233:SF0">
    <property type="entry name" value="MICROSPHERULE PROTEIN 1"/>
    <property type="match status" value="1"/>
</dbReference>
<evidence type="ECO:0000259" key="1">
    <source>
        <dbReference type="PROSITE" id="PS50006"/>
    </source>
</evidence>